<dbReference type="STRING" id="1043004.A0A074WDZ7"/>
<gene>
    <name evidence="3" type="ORF">M436DRAFT_86671</name>
</gene>
<dbReference type="PANTHER" id="PTHR43157">
    <property type="entry name" value="PHOSPHATIDYLINOSITOL-GLYCAN BIOSYNTHESIS CLASS F PROTEIN-RELATED"/>
    <property type="match status" value="1"/>
</dbReference>
<dbReference type="Proteomes" id="UP000027730">
    <property type="component" value="Unassembled WGS sequence"/>
</dbReference>
<dbReference type="AlphaFoldDB" id="A0A074WDZ7"/>
<evidence type="ECO:0000256" key="1">
    <source>
        <dbReference type="ARBA" id="ARBA00023002"/>
    </source>
</evidence>
<accession>A0A074WDZ7</accession>
<protein>
    <submittedName>
        <fullName evidence="3">NAD(P)-binding protein</fullName>
    </submittedName>
</protein>
<dbReference type="InterPro" id="IPR002347">
    <property type="entry name" value="SDR_fam"/>
</dbReference>
<dbReference type="EMBL" id="KL584739">
    <property type="protein sequence ID" value="KEQ68107.1"/>
    <property type="molecule type" value="Genomic_DNA"/>
</dbReference>
<keyword evidence="4" id="KW-1185">Reference proteome</keyword>
<dbReference type="Pfam" id="PF00106">
    <property type="entry name" value="adh_short"/>
    <property type="match status" value="1"/>
</dbReference>
<dbReference type="RefSeq" id="XP_013422293.1">
    <property type="nucleotide sequence ID" value="XM_013566839.1"/>
</dbReference>
<feature type="region of interest" description="Disordered" evidence="2">
    <location>
        <begin position="285"/>
        <end position="307"/>
    </location>
</feature>
<dbReference type="GO" id="GO:0016491">
    <property type="term" value="F:oxidoreductase activity"/>
    <property type="evidence" value="ECO:0007669"/>
    <property type="project" value="UniProtKB-KW"/>
</dbReference>
<organism evidence="3 4">
    <name type="scientific">Aureobasidium namibiae CBS 147.97</name>
    <dbReference type="NCBI Taxonomy" id="1043004"/>
    <lineage>
        <taxon>Eukaryota</taxon>
        <taxon>Fungi</taxon>
        <taxon>Dikarya</taxon>
        <taxon>Ascomycota</taxon>
        <taxon>Pezizomycotina</taxon>
        <taxon>Dothideomycetes</taxon>
        <taxon>Dothideomycetidae</taxon>
        <taxon>Dothideales</taxon>
        <taxon>Saccotheciaceae</taxon>
        <taxon>Aureobasidium</taxon>
    </lineage>
</organism>
<evidence type="ECO:0000256" key="2">
    <source>
        <dbReference type="SAM" id="MobiDB-lite"/>
    </source>
</evidence>
<proteinExistence type="predicted"/>
<evidence type="ECO:0000313" key="3">
    <source>
        <dbReference type="EMBL" id="KEQ68107.1"/>
    </source>
</evidence>
<reference evidence="3 4" key="1">
    <citation type="journal article" date="2014" name="BMC Genomics">
        <title>Genome sequencing of four Aureobasidium pullulans varieties: biotechnological potential, stress tolerance, and description of new species.</title>
        <authorList>
            <person name="Gostin Ar C."/>
            <person name="Ohm R.A."/>
            <person name="Kogej T."/>
            <person name="Sonjak S."/>
            <person name="Turk M."/>
            <person name="Zajc J."/>
            <person name="Zalar P."/>
            <person name="Grube M."/>
            <person name="Sun H."/>
            <person name="Han J."/>
            <person name="Sharma A."/>
            <person name="Chiniquy J."/>
            <person name="Ngan C.Y."/>
            <person name="Lipzen A."/>
            <person name="Barry K."/>
            <person name="Grigoriev I.V."/>
            <person name="Gunde-Cimerman N."/>
        </authorList>
    </citation>
    <scope>NUCLEOTIDE SEQUENCE [LARGE SCALE GENOMIC DNA]</scope>
    <source>
        <strain evidence="3 4">CBS 147.97</strain>
    </source>
</reference>
<keyword evidence="1" id="KW-0560">Oxidoreductase</keyword>
<sequence length="307" mass="33468">MTDYRSLKSKHFVFFGGTSGIGQAAAEAVASEGAFIAVVGRDPTAGENTVKQLETRGAASATFIRGDLSSVRGAKHAAMEVQRWSKKIDGIVHSAMSAFSGKRITNDGLEFAFALQYQARVVIDNLLLDNLAASGDGRIIHLAGAVPQFVVPDLDDLQFERTPFSFWKALLGSNNLGFMFIQEAGNKWQGRSVSLVAACVGTTKTKAMQDPGMPFLMRFMAKFGTTPEISARNIVQYLRLKTIPKEEKFGIMWNSKRLVISKPTQPQDKASKLWKITSQISEDRGVPLPAMDGTSKSGMSMTVHDKL</sequence>
<name>A0A074WDZ7_9PEZI</name>
<dbReference type="InterPro" id="IPR036291">
    <property type="entry name" value="NAD(P)-bd_dom_sf"/>
</dbReference>
<dbReference type="Gene3D" id="3.40.50.720">
    <property type="entry name" value="NAD(P)-binding Rossmann-like Domain"/>
    <property type="match status" value="1"/>
</dbReference>
<dbReference type="GeneID" id="25417783"/>
<evidence type="ECO:0000313" key="4">
    <source>
        <dbReference type="Proteomes" id="UP000027730"/>
    </source>
</evidence>
<dbReference type="SUPFAM" id="SSF51735">
    <property type="entry name" value="NAD(P)-binding Rossmann-fold domains"/>
    <property type="match status" value="1"/>
</dbReference>
<dbReference type="HOGENOM" id="CLU_906091_0_0_1"/>
<dbReference type="OrthoDB" id="3935246at2759"/>
<dbReference type="PANTHER" id="PTHR43157:SF31">
    <property type="entry name" value="PHOSPHATIDYLINOSITOL-GLYCAN BIOSYNTHESIS CLASS F PROTEIN"/>
    <property type="match status" value="1"/>
</dbReference>